<sequence>MNICIGENIFISKKDIIAVLDYETIIKSKDGKAFIKWYEKNAFIHHIKKEVKSYIVTTNGDNIKIYESNISSNSIKNKFKLKGLKELDD</sequence>
<dbReference type="AlphaFoldDB" id="A0A1U7M5X6"/>
<comment type="caution">
    <text evidence="1">The sequence shown here is derived from an EMBL/GenBank/DDBJ whole genome shotgun (WGS) entry which is preliminary data.</text>
</comment>
<organism evidence="1 2">
    <name type="scientific">Tissierella creatinophila DSM 6911</name>
    <dbReference type="NCBI Taxonomy" id="1123403"/>
    <lineage>
        <taxon>Bacteria</taxon>
        <taxon>Bacillati</taxon>
        <taxon>Bacillota</taxon>
        <taxon>Tissierellia</taxon>
        <taxon>Tissierellales</taxon>
        <taxon>Tissierellaceae</taxon>
        <taxon>Tissierella</taxon>
    </lineage>
</organism>
<dbReference type="NCBIfam" id="NF046065">
    <property type="entry name" value="MtxRegRemB"/>
    <property type="match status" value="1"/>
</dbReference>
<evidence type="ECO:0000313" key="2">
    <source>
        <dbReference type="Proteomes" id="UP000186112"/>
    </source>
</evidence>
<accession>A0A1U7M5X6</accession>
<protein>
    <submittedName>
        <fullName evidence="1">Uncharacterized protein</fullName>
    </submittedName>
</protein>
<keyword evidence="2" id="KW-1185">Reference proteome</keyword>
<dbReference type="OrthoDB" id="9811390at2"/>
<dbReference type="RefSeq" id="WP_075726335.1">
    <property type="nucleotide sequence ID" value="NZ_LTDM01000020.1"/>
</dbReference>
<evidence type="ECO:0000313" key="1">
    <source>
        <dbReference type="EMBL" id="OLS02723.1"/>
    </source>
</evidence>
<dbReference type="EMBL" id="LTDM01000020">
    <property type="protein sequence ID" value="OLS02723.1"/>
    <property type="molecule type" value="Genomic_DNA"/>
</dbReference>
<gene>
    <name evidence="1" type="ORF">TICRE_13140</name>
</gene>
<proteinExistence type="predicted"/>
<reference evidence="1 2" key="1">
    <citation type="submission" date="2016-02" db="EMBL/GenBank/DDBJ databases">
        <title>Genome sequence of Tissierella creatinophila DSM 6911.</title>
        <authorList>
            <person name="Poehlein A."/>
            <person name="Daniel R."/>
        </authorList>
    </citation>
    <scope>NUCLEOTIDE SEQUENCE [LARGE SCALE GENOMIC DNA]</scope>
    <source>
        <strain evidence="1 2">DSM 6911</strain>
    </source>
</reference>
<dbReference type="Proteomes" id="UP000186112">
    <property type="component" value="Unassembled WGS sequence"/>
</dbReference>
<name>A0A1U7M5X6_TISCR</name>